<organism evidence="2 3">
    <name type="scientific">Dyadobacter frigoris</name>
    <dbReference type="NCBI Taxonomy" id="2576211"/>
    <lineage>
        <taxon>Bacteria</taxon>
        <taxon>Pseudomonadati</taxon>
        <taxon>Bacteroidota</taxon>
        <taxon>Cytophagia</taxon>
        <taxon>Cytophagales</taxon>
        <taxon>Spirosomataceae</taxon>
        <taxon>Dyadobacter</taxon>
    </lineage>
</organism>
<gene>
    <name evidence="2" type="ORF">FDK13_10690</name>
</gene>
<protein>
    <recommendedName>
        <fullName evidence="4">Lipocalin-like domain-containing protein</fullName>
    </recommendedName>
</protein>
<dbReference type="PROSITE" id="PS51257">
    <property type="entry name" value="PROKAR_LIPOPROTEIN"/>
    <property type="match status" value="1"/>
</dbReference>
<name>A0A4U6D519_9BACT</name>
<accession>A0A4U6D519</accession>
<dbReference type="AlphaFoldDB" id="A0A4U6D519"/>
<dbReference type="RefSeq" id="WP_137339975.1">
    <property type="nucleotide sequence ID" value="NZ_BSQH01000007.1"/>
</dbReference>
<dbReference type="Proteomes" id="UP000304900">
    <property type="component" value="Unassembled WGS sequence"/>
</dbReference>
<comment type="caution">
    <text evidence="2">The sequence shown here is derived from an EMBL/GenBank/DDBJ whole genome shotgun (WGS) entry which is preliminary data.</text>
</comment>
<keyword evidence="1" id="KW-0732">Signal</keyword>
<evidence type="ECO:0000256" key="1">
    <source>
        <dbReference type="SAM" id="SignalP"/>
    </source>
</evidence>
<feature type="chain" id="PRO_5020910123" description="Lipocalin-like domain-containing protein" evidence="1">
    <location>
        <begin position="22"/>
        <end position="152"/>
    </location>
</feature>
<evidence type="ECO:0008006" key="4">
    <source>
        <dbReference type="Google" id="ProtNLM"/>
    </source>
</evidence>
<dbReference type="EMBL" id="SZVO01000004">
    <property type="protein sequence ID" value="TKT92430.1"/>
    <property type="molecule type" value="Genomic_DNA"/>
</dbReference>
<feature type="signal peptide" evidence="1">
    <location>
        <begin position="1"/>
        <end position="21"/>
    </location>
</feature>
<dbReference type="OrthoDB" id="964100at2"/>
<proteinExistence type="predicted"/>
<reference evidence="2 3" key="1">
    <citation type="submission" date="2019-05" db="EMBL/GenBank/DDBJ databases">
        <title>Dyadobacter AR-3-8 sp. nov., isolated from arctic soil.</title>
        <authorList>
            <person name="Chaudhary D.K."/>
        </authorList>
    </citation>
    <scope>NUCLEOTIDE SEQUENCE [LARGE SCALE GENOMIC DNA]</scope>
    <source>
        <strain evidence="2 3">AR-3-8</strain>
    </source>
</reference>
<evidence type="ECO:0000313" key="2">
    <source>
        <dbReference type="EMBL" id="TKT92430.1"/>
    </source>
</evidence>
<evidence type="ECO:0000313" key="3">
    <source>
        <dbReference type="Proteomes" id="UP000304900"/>
    </source>
</evidence>
<keyword evidence="3" id="KW-1185">Reference proteome</keyword>
<sequence length="152" mass="16507">MNRLINLVAVFVILFSLGSCGSKDNDDSVKPAEKSKILVNYPWRMSSVTDLSGKIIATNLLNEETKAIGSYMDIQFLANNVTKALEQKTSQVINGGTWYLLDDAATLDIAVTGFSGKFGVVELTNSKLRLKSTMPVGGVDAETIMVFEPVIK</sequence>